<gene>
    <name evidence="2" type="ORF">Vafri_18746</name>
</gene>
<dbReference type="GO" id="GO:0005634">
    <property type="term" value="C:nucleus"/>
    <property type="evidence" value="ECO:0007669"/>
    <property type="project" value="TreeGrafter"/>
</dbReference>
<dbReference type="EMBL" id="BNCO01000070">
    <property type="protein sequence ID" value="GIL64907.1"/>
    <property type="molecule type" value="Genomic_DNA"/>
</dbReference>
<feature type="region of interest" description="Disordered" evidence="1">
    <location>
        <begin position="1174"/>
        <end position="1204"/>
    </location>
</feature>
<feature type="region of interest" description="Disordered" evidence="1">
    <location>
        <begin position="1350"/>
        <end position="1417"/>
    </location>
</feature>
<protein>
    <submittedName>
        <fullName evidence="2">Uncharacterized protein</fullName>
    </submittedName>
</protein>
<feature type="compositionally biased region" description="Gly residues" evidence="1">
    <location>
        <begin position="1124"/>
        <end position="1134"/>
    </location>
</feature>
<dbReference type="GO" id="GO:0000987">
    <property type="term" value="F:cis-regulatory region sequence-specific DNA binding"/>
    <property type="evidence" value="ECO:0007669"/>
    <property type="project" value="TreeGrafter"/>
</dbReference>
<feature type="compositionally biased region" description="Polar residues" evidence="1">
    <location>
        <begin position="1"/>
        <end position="14"/>
    </location>
</feature>
<feature type="compositionally biased region" description="Low complexity" evidence="1">
    <location>
        <begin position="1396"/>
        <end position="1411"/>
    </location>
</feature>
<name>A0A8J4BMW9_9CHLO</name>
<feature type="region of interest" description="Disordered" evidence="1">
    <location>
        <begin position="1249"/>
        <end position="1270"/>
    </location>
</feature>
<feature type="region of interest" description="Disordered" evidence="1">
    <location>
        <begin position="278"/>
        <end position="321"/>
    </location>
</feature>
<dbReference type="PANTHER" id="PTHR14596:SF72">
    <property type="entry name" value="ZINC FINGER PROTEIN MSN2-RELATED"/>
    <property type="match status" value="1"/>
</dbReference>
<dbReference type="GO" id="GO:0000981">
    <property type="term" value="F:DNA-binding transcription factor activity, RNA polymerase II-specific"/>
    <property type="evidence" value="ECO:0007669"/>
    <property type="project" value="TreeGrafter"/>
</dbReference>
<feature type="region of interest" description="Disordered" evidence="1">
    <location>
        <begin position="1447"/>
        <end position="1520"/>
    </location>
</feature>
<proteinExistence type="predicted"/>
<feature type="compositionally biased region" description="Basic residues" evidence="1">
    <location>
        <begin position="1460"/>
        <end position="1482"/>
    </location>
</feature>
<feature type="region of interest" description="Disordered" evidence="1">
    <location>
        <begin position="74"/>
        <end position="166"/>
    </location>
</feature>
<dbReference type="Proteomes" id="UP000747399">
    <property type="component" value="Unassembled WGS sequence"/>
</dbReference>
<dbReference type="GO" id="GO:0042594">
    <property type="term" value="P:response to starvation"/>
    <property type="evidence" value="ECO:0007669"/>
    <property type="project" value="TreeGrafter"/>
</dbReference>
<comment type="caution">
    <text evidence="2">The sequence shown here is derived from an EMBL/GenBank/DDBJ whole genome shotgun (WGS) entry which is preliminary data.</text>
</comment>
<evidence type="ECO:0000313" key="2">
    <source>
        <dbReference type="EMBL" id="GIL64907.1"/>
    </source>
</evidence>
<keyword evidence="3" id="KW-1185">Reference proteome</keyword>
<feature type="compositionally biased region" description="Low complexity" evidence="1">
    <location>
        <begin position="717"/>
        <end position="746"/>
    </location>
</feature>
<organism evidence="2 3">
    <name type="scientific">Volvox africanus</name>
    <dbReference type="NCBI Taxonomy" id="51714"/>
    <lineage>
        <taxon>Eukaryota</taxon>
        <taxon>Viridiplantae</taxon>
        <taxon>Chlorophyta</taxon>
        <taxon>core chlorophytes</taxon>
        <taxon>Chlorophyceae</taxon>
        <taxon>CS clade</taxon>
        <taxon>Chlamydomonadales</taxon>
        <taxon>Volvocaceae</taxon>
        <taxon>Volvox</taxon>
    </lineage>
</organism>
<feature type="compositionally biased region" description="Low complexity" evidence="1">
    <location>
        <begin position="821"/>
        <end position="830"/>
    </location>
</feature>
<feature type="compositionally biased region" description="Low complexity" evidence="1">
    <location>
        <begin position="1259"/>
        <end position="1269"/>
    </location>
</feature>
<feature type="compositionally biased region" description="Pro residues" evidence="1">
    <location>
        <begin position="811"/>
        <end position="820"/>
    </location>
</feature>
<feature type="region of interest" description="Disordered" evidence="1">
    <location>
        <begin position="1017"/>
        <end position="1049"/>
    </location>
</feature>
<feature type="compositionally biased region" description="Low complexity" evidence="1">
    <location>
        <begin position="1192"/>
        <end position="1204"/>
    </location>
</feature>
<feature type="region of interest" description="Disordered" evidence="1">
    <location>
        <begin position="1"/>
        <end position="21"/>
    </location>
</feature>
<feature type="compositionally biased region" description="Pro residues" evidence="1">
    <location>
        <begin position="752"/>
        <end position="761"/>
    </location>
</feature>
<dbReference type="PANTHER" id="PTHR14596">
    <property type="entry name" value="ZINC FINGER PROTEIN"/>
    <property type="match status" value="1"/>
</dbReference>
<feature type="region of interest" description="Disordered" evidence="1">
    <location>
        <begin position="240"/>
        <end position="260"/>
    </location>
</feature>
<accession>A0A8J4BMW9</accession>
<feature type="compositionally biased region" description="Low complexity" evidence="1">
    <location>
        <begin position="518"/>
        <end position="539"/>
    </location>
</feature>
<feature type="region of interest" description="Disordered" evidence="1">
    <location>
        <begin position="1118"/>
        <end position="1142"/>
    </location>
</feature>
<feature type="region of interest" description="Disordered" evidence="1">
    <location>
        <begin position="504"/>
        <end position="663"/>
    </location>
</feature>
<feature type="compositionally biased region" description="Pro residues" evidence="1">
    <location>
        <begin position="778"/>
        <end position="788"/>
    </location>
</feature>
<feature type="compositionally biased region" description="Gly residues" evidence="1">
    <location>
        <begin position="610"/>
        <end position="628"/>
    </location>
</feature>
<feature type="compositionally biased region" description="Low complexity" evidence="1">
    <location>
        <begin position="789"/>
        <end position="810"/>
    </location>
</feature>
<sequence>MGDVLQASQTSSYGSDDDGDVKNIVKANMSLLEVLRKSPVTPAAGNVREPVPTPRIPLPIPLNQHIDPSDKHFVEHQSPLQSPTAPLFAGSRPSAVHGANPSLASAPNWLGKASGALQRNHGAQKSGGARQDHPSPRANGCSTSSDGGDSDDGVPRFNILRPRSMHPALQATRRRHGVGESTGPRSRDLAIPVMNSSARNPLKEINPCPAPAVSPEAAAAAVGSALAAGSFITRIGRKDRDVKIPDRAPASPSAAQPNVMLAPDRDRHGAAAAIVQGSPHAGRGAGKAQLHRVLSGGQGGNGTSGSCSSDRDGSEEDEGEEAVAVPLFNLLRRAPARMQAAPPLPSGPAGGSTVPPVARAVGTASAGFPDGNGAVAMGSCPAVARSAAAAMLHVSPQEFASRSHRELHHGRGGVAAALPASPTRQMANGESPAQLQQSHKFGGICHASYTVSDAATAGAKQSRLTPLATKPVPGADCGVIVSAGAAPAPVPGSATRVPTAGRLRLDRSGGRVPPSPLPAATTPVTTASAAGAAAVPGTLNSGPRKSTDDMLARAIQTAQRRRRSAPAPLRSLFEEDGAEHKQRPGRNSIAEDQHTSTLLSPQEAAAGNGPPWGGGRGGDSGGVLGNGGAHLDTEGLTAEPPPGQRRQITYRPRSPEELTTIPADANTDAAAAAVWDMSPVDESPDDAFLCDDHGAPGQGWEDAQDCGWMQGSAISHGCGQQRWQQQKQQQQGGSQPLGQQQQQQQGSRRYSTPPPPPLPHKSPPESKRRQRQPGLSPLLPPQPQPLPPQLQQQRPEPPSQQQQSSERQGGPEPPLPPQPPQQQQSTQAGSGLHGQAAGPAIKRRITAATKAAAGTQSIMSFLLRQQQAVPASAATSPVDAAPQKRPRLRLSAPDPGPSAAAARPTVASAVAIAGANALKPVTIDLSDGDVSQPRRRMTHRSEVRALTGPAPVIVVLDDDEGTTGAASMETGGLNVAAGVTDPEAARLEDEDEMPATGNAWRVRKLKRRHAVLLLDDEEEEGEEVEEHEHGGAGAATTAARTTEPPRSLQGGLHPEAAGTCANKAPRVQPAAAVGAMTGGRPHSPLRVSRRYEEEGDEDDVIEDCSQDDEEMLGLHSVRNNARGNGRGGGGGDCNGSGTAMAGGRPAVGRHSLGELVGGAGGGYGASEAARRLSLPAGGHPLRGVSGNQLPDAAPHAHGGPGAPAAVSALGMAPILQGNAADLPRLQKGLPLQPSVGAAVGHSVPQHQQHIYQPHESHHQLPSPQQQQQQAAPWWTLLPDFVPAAALAGGFDPRSKQRPEPVFIMYQKQFNGAANSSVAPMHRNTWQRAPPGSGPGPSSYGAALGGNFSGGGIGSTGEAHGAGPSVGAGTDNEVMDWVRDLRSGKSRSGGGSRSKRTAAAAGPAGGAAADTGGTSGGGRWYTNNYGVRVYVENGQEYTGRDAYNKYRRSSGAGLDTGAGHSRSRGKSRRKGGKGKGGRGRAKKSATATASGGVRKGGKGKSGTGAAATGVWLGKGKGAKGK</sequence>
<reference evidence="2" key="1">
    <citation type="journal article" date="2021" name="Proc. Natl. Acad. Sci. U.S.A.">
        <title>Three genomes in the algal genus Volvox reveal the fate of a haploid sex-determining region after a transition to homothallism.</title>
        <authorList>
            <person name="Yamamoto K."/>
            <person name="Hamaji T."/>
            <person name="Kawai-Toyooka H."/>
            <person name="Matsuzaki R."/>
            <person name="Takahashi F."/>
            <person name="Nishimura Y."/>
            <person name="Kawachi M."/>
            <person name="Noguchi H."/>
            <person name="Minakuchi Y."/>
            <person name="Umen J.G."/>
            <person name="Toyoda A."/>
            <person name="Nozaki H."/>
        </authorList>
    </citation>
    <scope>NUCLEOTIDE SEQUENCE</scope>
    <source>
        <strain evidence="2">NIES-3780</strain>
    </source>
</reference>
<evidence type="ECO:0000256" key="1">
    <source>
        <dbReference type="SAM" id="MobiDB-lite"/>
    </source>
</evidence>
<feature type="region of interest" description="Disordered" evidence="1">
    <location>
        <begin position="717"/>
        <end position="838"/>
    </location>
</feature>
<evidence type="ECO:0000313" key="3">
    <source>
        <dbReference type="Proteomes" id="UP000747399"/>
    </source>
</evidence>
<feature type="region of interest" description="Disordered" evidence="1">
    <location>
        <begin position="873"/>
        <end position="901"/>
    </location>
</feature>